<comment type="caution">
    <text evidence="2">The sequence shown here is derived from an EMBL/GenBank/DDBJ whole genome shotgun (WGS) entry which is preliminary data.</text>
</comment>
<evidence type="ECO:0000313" key="2">
    <source>
        <dbReference type="EMBL" id="RLN39737.1"/>
    </source>
</evidence>
<dbReference type="EMBL" id="PQIB02000001">
    <property type="protein sequence ID" value="RLN39737.1"/>
    <property type="molecule type" value="Genomic_DNA"/>
</dbReference>
<accession>A0A3L6THB9</accession>
<reference evidence="3" key="1">
    <citation type="journal article" date="2019" name="Nat. Commun.">
        <title>The genome of broomcorn millet.</title>
        <authorList>
            <person name="Zou C."/>
            <person name="Miki D."/>
            <person name="Li D."/>
            <person name="Tang Q."/>
            <person name="Xiao L."/>
            <person name="Rajput S."/>
            <person name="Deng P."/>
            <person name="Jia W."/>
            <person name="Huang R."/>
            <person name="Zhang M."/>
            <person name="Sun Y."/>
            <person name="Hu J."/>
            <person name="Fu X."/>
            <person name="Schnable P.S."/>
            <person name="Li F."/>
            <person name="Zhang H."/>
            <person name="Feng B."/>
            <person name="Zhu X."/>
            <person name="Liu R."/>
            <person name="Schnable J.C."/>
            <person name="Zhu J.-K."/>
            <person name="Zhang H."/>
        </authorList>
    </citation>
    <scope>NUCLEOTIDE SEQUENCE [LARGE SCALE GENOMIC DNA]</scope>
</reference>
<dbReference type="Proteomes" id="UP000275267">
    <property type="component" value="Unassembled WGS sequence"/>
</dbReference>
<dbReference type="AlphaFoldDB" id="A0A3L6THB9"/>
<organism evidence="2 3">
    <name type="scientific">Panicum miliaceum</name>
    <name type="common">Proso millet</name>
    <name type="synonym">Broomcorn millet</name>
    <dbReference type="NCBI Taxonomy" id="4540"/>
    <lineage>
        <taxon>Eukaryota</taxon>
        <taxon>Viridiplantae</taxon>
        <taxon>Streptophyta</taxon>
        <taxon>Embryophyta</taxon>
        <taxon>Tracheophyta</taxon>
        <taxon>Spermatophyta</taxon>
        <taxon>Magnoliopsida</taxon>
        <taxon>Liliopsida</taxon>
        <taxon>Poales</taxon>
        <taxon>Poaceae</taxon>
        <taxon>PACMAD clade</taxon>
        <taxon>Panicoideae</taxon>
        <taxon>Panicodae</taxon>
        <taxon>Paniceae</taxon>
        <taxon>Panicinae</taxon>
        <taxon>Panicum</taxon>
        <taxon>Panicum sect. Panicum</taxon>
    </lineage>
</organism>
<keyword evidence="3" id="KW-1185">Reference proteome</keyword>
<proteinExistence type="predicted"/>
<protein>
    <submittedName>
        <fullName evidence="2">Uncharacterized protein</fullName>
    </submittedName>
</protein>
<evidence type="ECO:0000313" key="3">
    <source>
        <dbReference type="Proteomes" id="UP000275267"/>
    </source>
</evidence>
<dbReference type="OrthoDB" id="10459110at2759"/>
<keyword evidence="1" id="KW-0175">Coiled coil</keyword>
<gene>
    <name evidence="2" type="ORF">C2845_PM01G35990</name>
</gene>
<name>A0A3L6THB9_PANMI</name>
<feature type="coiled-coil region" evidence="1">
    <location>
        <begin position="4"/>
        <end position="31"/>
    </location>
</feature>
<sequence length="120" mass="14340">MREQSEHARRVQELEENNAILRQRIVELQQTLKERNASLALKKNDYLELIHIVWNFFSYFKPPEKASEAAVSFIKAEGNFDQQVACMQDFLNCFTIDRKFGIKYQRRKKKNLAEPTYQLR</sequence>
<evidence type="ECO:0000256" key="1">
    <source>
        <dbReference type="SAM" id="Coils"/>
    </source>
</evidence>